<evidence type="ECO:0000313" key="1">
    <source>
        <dbReference type="EMBL" id="MTE28256.1"/>
    </source>
</evidence>
<evidence type="ECO:0000313" key="2">
    <source>
        <dbReference type="Proteomes" id="UP000447545"/>
    </source>
</evidence>
<comment type="caution">
    <text evidence="1">The sequence shown here is derived from an EMBL/GenBank/DDBJ whole genome shotgun (WGS) entry which is preliminary data.</text>
</comment>
<organism evidence="1 2">
    <name type="scientific">Winogradskyella ouciana</name>
    <dbReference type="NCBI Taxonomy" id="2608631"/>
    <lineage>
        <taxon>Bacteria</taxon>
        <taxon>Pseudomonadati</taxon>
        <taxon>Bacteroidota</taxon>
        <taxon>Flavobacteriia</taxon>
        <taxon>Flavobacteriales</taxon>
        <taxon>Flavobacteriaceae</taxon>
        <taxon>Winogradskyella</taxon>
    </lineage>
</organism>
<proteinExistence type="predicted"/>
<protein>
    <submittedName>
        <fullName evidence="1">SsrA-binding protein</fullName>
    </submittedName>
</protein>
<keyword evidence="2" id="KW-1185">Reference proteome</keyword>
<dbReference type="AlphaFoldDB" id="A0A7K1GG25"/>
<accession>A0A7K1GG25</accession>
<reference evidence="1 2" key="1">
    <citation type="submission" date="2019-11" db="EMBL/GenBank/DDBJ databases">
        <title>Winogradskyella ouciana sp. nov., isolated from the hadal seawater of the Mariana Trench.</title>
        <authorList>
            <person name="Liu R."/>
        </authorList>
    </citation>
    <scope>NUCLEOTIDE SEQUENCE [LARGE SCALE GENOMIC DNA]</scope>
    <source>
        <strain evidence="1 2">ZXX205</strain>
    </source>
</reference>
<gene>
    <name evidence="1" type="ORF">F1003_15070</name>
</gene>
<dbReference type="EMBL" id="WJYA01000010">
    <property type="protein sequence ID" value="MTE28256.1"/>
    <property type="molecule type" value="Genomic_DNA"/>
</dbReference>
<dbReference type="Proteomes" id="UP000447545">
    <property type="component" value="Unassembled WGS sequence"/>
</dbReference>
<sequence length="60" mass="6949">MDNMRKSFFKLIAKANKAILPSYTKKQLDLSKATKLQLALIGWRAYVTMNALDEKKTTDW</sequence>
<name>A0A7K1GG25_9FLAO</name>